<feature type="region of interest" description="Disordered" evidence="1">
    <location>
        <begin position="386"/>
        <end position="688"/>
    </location>
</feature>
<feature type="region of interest" description="Disordered" evidence="1">
    <location>
        <begin position="1"/>
        <end position="30"/>
    </location>
</feature>
<name>A0A4Y7TMC9_COPMI</name>
<keyword evidence="3" id="KW-1185">Reference proteome</keyword>
<feature type="compositionally biased region" description="Low complexity" evidence="1">
    <location>
        <begin position="576"/>
        <end position="614"/>
    </location>
</feature>
<feature type="region of interest" description="Disordered" evidence="1">
    <location>
        <begin position="289"/>
        <end position="310"/>
    </location>
</feature>
<accession>A0A4Y7TMC9</accession>
<feature type="compositionally biased region" description="Low complexity" evidence="1">
    <location>
        <begin position="636"/>
        <end position="646"/>
    </location>
</feature>
<feature type="compositionally biased region" description="Polar residues" evidence="1">
    <location>
        <begin position="622"/>
        <end position="632"/>
    </location>
</feature>
<dbReference type="AlphaFoldDB" id="A0A4Y7TMC9"/>
<feature type="compositionally biased region" description="Basic residues" evidence="1">
    <location>
        <begin position="67"/>
        <end position="76"/>
    </location>
</feature>
<sequence length="1032" mass="110499">MSDNRFYKSKWPPEDTSRTHHRTSFEKSSNSINNLLAYYESNSANGATASSSNLNASSSQESGVPVGRHHQPRQRRLSGGSSSSSDYSVESDSVDEHFSITSGDISGDIDDSKSSYTTSTATSTSTGTHKRSNMPSVGGADRRRLAIVQMETLQEAMSASGTSSTASSIRSRRGLSTNLAGLALVAPPDASKKAYTHLTPPTTTTAGLGGNKEGRVKDGDRKHGQGHQRREGQHTPRDSWAEDENKHTHHYERSRSSPMERSQPLPATTTATRPIPNPYEAQRAMLTPASARGNDGHSALSSAFPSSTLPTPLITPEIGAGKEIHIPVAAPVVVDLAASTTQTRMTPVRRGTTESAAPHVEGPPRTELEAMKQALQLPPAVAAKLAKTSPAPTPLNPPTVTSTPKREDVEMSKPGNPISDNEDADSSSSSLQPTRSTHRREGAFLSSPRIPQSESSSRSSLSTTTAAPPPQSNISSPALTVSALPSIRQLSSVDDDNDVPSKGRQPRRKATKPNAPTADAIEALTKDDHEAHEHSDHSGGEEALSTSTTSTSPSMLSKQRRISWTEATSFRRHSRTPSGTSSRRGGVSLEDNGPSPKLSRSLSVSTSRSSNNSAPSPPPKSFRNSLTTSLKRFSTLPRAPSLSASRSSKESKRSSNGTHYSTRSSRTPSPSPRPSHHKRVKRKKTLEPNPAAMFCHEVYQQRTTAERCAIYTTKINELYWYDCGLSDWLIEMKYRTANPAPRGPATSPFVPKPRQTSRASMVSEATFPRRPDAVAATDLSSHGHSSSSHTSDVNSPVSLASSLPYPSLAAQSRQQSLRSAASLGTSPPSSSVRSLTSSSNGHSGKTGFFASLGRKASLQVSSKRAPTLASLRSHNASSSSDHGHGGHHGRNLLSKTPPVTKNDISRPVQIATNHSAPSGPRALHSSNSTRVQRSQTLMPPPKSMVLDRNEAIGRRPSLFNINTDASGMVITPTITSAPAPDPEFAAQVEKLHTLLPHADRQVLAGYLRRSGQDVLAIGQFLEDEKNGTLRYF</sequence>
<feature type="region of interest" description="Disordered" evidence="1">
    <location>
        <begin position="739"/>
        <end position="843"/>
    </location>
</feature>
<organism evidence="2 3">
    <name type="scientific">Coprinellus micaceus</name>
    <name type="common">Glistening ink-cap mushroom</name>
    <name type="synonym">Coprinus micaceus</name>
    <dbReference type="NCBI Taxonomy" id="71717"/>
    <lineage>
        <taxon>Eukaryota</taxon>
        <taxon>Fungi</taxon>
        <taxon>Dikarya</taxon>
        <taxon>Basidiomycota</taxon>
        <taxon>Agaricomycotina</taxon>
        <taxon>Agaricomycetes</taxon>
        <taxon>Agaricomycetidae</taxon>
        <taxon>Agaricales</taxon>
        <taxon>Agaricineae</taxon>
        <taxon>Psathyrellaceae</taxon>
        <taxon>Coprinellus</taxon>
    </lineage>
</organism>
<dbReference type="OrthoDB" id="2413468at2759"/>
<gene>
    <name evidence="2" type="ORF">FA13DRAFT_1706688</name>
</gene>
<feature type="compositionally biased region" description="Low complexity" evidence="1">
    <location>
        <begin position="78"/>
        <end position="91"/>
    </location>
</feature>
<feature type="compositionally biased region" description="Polar residues" evidence="1">
    <location>
        <begin position="256"/>
        <end position="272"/>
    </location>
</feature>
<feature type="compositionally biased region" description="Low complexity" evidence="1">
    <location>
        <begin position="114"/>
        <end position="127"/>
    </location>
</feature>
<comment type="caution">
    <text evidence="2">The sequence shown here is derived from an EMBL/GenBank/DDBJ whole genome shotgun (WGS) entry which is preliminary data.</text>
</comment>
<dbReference type="STRING" id="71717.A0A4Y7TMC9"/>
<feature type="compositionally biased region" description="Polar residues" evidence="1">
    <location>
        <begin position="924"/>
        <end position="937"/>
    </location>
</feature>
<feature type="region of interest" description="Disordered" evidence="1">
    <location>
        <begin position="45"/>
        <end position="142"/>
    </location>
</feature>
<dbReference type="Proteomes" id="UP000298030">
    <property type="component" value="Unassembled WGS sequence"/>
</dbReference>
<feature type="compositionally biased region" description="Low complexity" evidence="1">
    <location>
        <begin position="541"/>
        <end position="552"/>
    </location>
</feature>
<reference evidence="2 3" key="1">
    <citation type="journal article" date="2019" name="Nat. Ecol. Evol.">
        <title>Megaphylogeny resolves global patterns of mushroom evolution.</title>
        <authorList>
            <person name="Varga T."/>
            <person name="Krizsan K."/>
            <person name="Foldi C."/>
            <person name="Dima B."/>
            <person name="Sanchez-Garcia M."/>
            <person name="Sanchez-Ramirez S."/>
            <person name="Szollosi G.J."/>
            <person name="Szarkandi J.G."/>
            <person name="Papp V."/>
            <person name="Albert L."/>
            <person name="Andreopoulos W."/>
            <person name="Angelini C."/>
            <person name="Antonin V."/>
            <person name="Barry K.W."/>
            <person name="Bougher N.L."/>
            <person name="Buchanan P."/>
            <person name="Buyck B."/>
            <person name="Bense V."/>
            <person name="Catcheside P."/>
            <person name="Chovatia M."/>
            <person name="Cooper J."/>
            <person name="Damon W."/>
            <person name="Desjardin D."/>
            <person name="Finy P."/>
            <person name="Geml J."/>
            <person name="Haridas S."/>
            <person name="Hughes K."/>
            <person name="Justo A."/>
            <person name="Karasinski D."/>
            <person name="Kautmanova I."/>
            <person name="Kiss B."/>
            <person name="Kocsube S."/>
            <person name="Kotiranta H."/>
            <person name="LaButti K.M."/>
            <person name="Lechner B.E."/>
            <person name="Liimatainen K."/>
            <person name="Lipzen A."/>
            <person name="Lukacs Z."/>
            <person name="Mihaltcheva S."/>
            <person name="Morgado L.N."/>
            <person name="Niskanen T."/>
            <person name="Noordeloos M.E."/>
            <person name="Ohm R.A."/>
            <person name="Ortiz-Santana B."/>
            <person name="Ovrebo C."/>
            <person name="Racz N."/>
            <person name="Riley R."/>
            <person name="Savchenko A."/>
            <person name="Shiryaev A."/>
            <person name="Soop K."/>
            <person name="Spirin V."/>
            <person name="Szebenyi C."/>
            <person name="Tomsovsky M."/>
            <person name="Tulloss R.E."/>
            <person name="Uehling J."/>
            <person name="Grigoriev I.V."/>
            <person name="Vagvolgyi C."/>
            <person name="Papp T."/>
            <person name="Martin F.M."/>
            <person name="Miettinen O."/>
            <person name="Hibbett D.S."/>
            <person name="Nagy L.G."/>
        </authorList>
    </citation>
    <scope>NUCLEOTIDE SEQUENCE [LARGE SCALE GENOMIC DNA]</scope>
    <source>
        <strain evidence="2 3">FP101781</strain>
    </source>
</reference>
<feature type="compositionally biased region" description="Basic residues" evidence="1">
    <location>
        <begin position="674"/>
        <end position="684"/>
    </location>
</feature>
<feature type="region of interest" description="Disordered" evidence="1">
    <location>
        <begin position="342"/>
        <end position="364"/>
    </location>
</feature>
<feature type="compositionally biased region" description="Low complexity" evidence="1">
    <location>
        <begin position="445"/>
        <end position="466"/>
    </location>
</feature>
<feature type="compositionally biased region" description="Low complexity" evidence="1">
    <location>
        <begin position="780"/>
        <end position="839"/>
    </location>
</feature>
<feature type="compositionally biased region" description="Low complexity" evidence="1">
    <location>
        <begin position="868"/>
        <end position="880"/>
    </location>
</feature>
<feature type="region of interest" description="Disordered" evidence="1">
    <location>
        <begin position="860"/>
        <end position="943"/>
    </location>
</feature>
<feature type="region of interest" description="Disordered" evidence="1">
    <location>
        <begin position="193"/>
        <end position="276"/>
    </location>
</feature>
<feature type="compositionally biased region" description="Basic and acidic residues" evidence="1">
    <location>
        <begin position="524"/>
        <end position="540"/>
    </location>
</feature>
<feature type="compositionally biased region" description="Low complexity" evidence="1">
    <location>
        <begin position="45"/>
        <end position="59"/>
    </location>
</feature>
<proteinExistence type="predicted"/>
<evidence type="ECO:0000313" key="2">
    <source>
        <dbReference type="EMBL" id="TEB35343.1"/>
    </source>
</evidence>
<feature type="compositionally biased region" description="Basic and acidic residues" evidence="1">
    <location>
        <begin position="212"/>
        <end position="255"/>
    </location>
</feature>
<evidence type="ECO:0000256" key="1">
    <source>
        <dbReference type="SAM" id="MobiDB-lite"/>
    </source>
</evidence>
<evidence type="ECO:0000313" key="3">
    <source>
        <dbReference type="Proteomes" id="UP000298030"/>
    </source>
</evidence>
<dbReference type="EMBL" id="QPFP01000007">
    <property type="protein sequence ID" value="TEB35343.1"/>
    <property type="molecule type" value="Genomic_DNA"/>
</dbReference>
<protein>
    <submittedName>
        <fullName evidence="2">Uncharacterized protein</fullName>
    </submittedName>
</protein>